<proteinExistence type="predicted"/>
<sequence>MELQGKVIAEMPERSGVSARGEWKVKEYVIETHDQYPRKMVFSVFGEDRLQRFNVQVGQEVLVSFDIDAHEYNGRWFNSIRAFDVRQVDPATYGVQGAPVPPVSGNDTAAQQAAPQQGGAQAPFPPQSETAEDNADDLPF</sequence>
<evidence type="ECO:0000313" key="3">
    <source>
        <dbReference type="Proteomes" id="UP000029556"/>
    </source>
</evidence>
<dbReference type="RefSeq" id="WP_036872396.1">
    <property type="nucleotide sequence ID" value="NZ_JRNN01000054.1"/>
</dbReference>
<organism evidence="2 3">
    <name type="scientific">Hoylesella buccalis DNF00853</name>
    <dbReference type="NCBI Taxonomy" id="1401074"/>
    <lineage>
        <taxon>Bacteria</taxon>
        <taxon>Pseudomonadati</taxon>
        <taxon>Bacteroidota</taxon>
        <taxon>Bacteroidia</taxon>
        <taxon>Bacteroidales</taxon>
        <taxon>Prevotellaceae</taxon>
        <taxon>Hoylesella</taxon>
    </lineage>
</organism>
<evidence type="ECO:0000313" key="2">
    <source>
        <dbReference type="EMBL" id="KGF35250.1"/>
    </source>
</evidence>
<evidence type="ECO:0008006" key="4">
    <source>
        <dbReference type="Google" id="ProtNLM"/>
    </source>
</evidence>
<evidence type="ECO:0000256" key="1">
    <source>
        <dbReference type="SAM" id="MobiDB-lite"/>
    </source>
</evidence>
<comment type="caution">
    <text evidence="2">The sequence shown here is derived from an EMBL/GenBank/DDBJ whole genome shotgun (WGS) entry which is preliminary data.</text>
</comment>
<name>A0A095ZKG9_9BACT</name>
<feature type="compositionally biased region" description="Low complexity" evidence="1">
    <location>
        <begin position="109"/>
        <end position="122"/>
    </location>
</feature>
<dbReference type="Pfam" id="PF11325">
    <property type="entry name" value="DUF3127"/>
    <property type="match status" value="1"/>
</dbReference>
<protein>
    <recommendedName>
        <fullName evidence="4">DUF3127 domain-containing protein</fullName>
    </recommendedName>
</protein>
<dbReference type="EMBL" id="JRNN01000054">
    <property type="protein sequence ID" value="KGF35250.1"/>
    <property type="molecule type" value="Genomic_DNA"/>
</dbReference>
<feature type="compositionally biased region" description="Acidic residues" evidence="1">
    <location>
        <begin position="130"/>
        <end position="140"/>
    </location>
</feature>
<reference evidence="2 3" key="1">
    <citation type="submission" date="2014-07" db="EMBL/GenBank/DDBJ databases">
        <authorList>
            <person name="McCorrison J."/>
            <person name="Sanka R."/>
            <person name="Torralba M."/>
            <person name="Gillis M."/>
            <person name="Haft D.H."/>
            <person name="Methe B."/>
            <person name="Sutton G."/>
            <person name="Nelson K.E."/>
        </authorList>
    </citation>
    <scope>NUCLEOTIDE SEQUENCE [LARGE SCALE GENOMIC DNA]</scope>
    <source>
        <strain evidence="2 3">DNF00853</strain>
    </source>
</reference>
<feature type="region of interest" description="Disordered" evidence="1">
    <location>
        <begin position="94"/>
        <end position="140"/>
    </location>
</feature>
<gene>
    <name evidence="2" type="ORF">HMPREF2137_05230</name>
</gene>
<accession>A0A095ZKG9</accession>
<dbReference type="Proteomes" id="UP000029556">
    <property type="component" value="Unassembled WGS sequence"/>
</dbReference>
<dbReference type="InterPro" id="IPR021474">
    <property type="entry name" value="DUF3127"/>
</dbReference>
<dbReference type="AlphaFoldDB" id="A0A095ZKG9"/>
<dbReference type="OrthoDB" id="598142at2"/>